<organism evidence="2 3">
    <name type="scientific">Parnassius mnemosyne</name>
    <name type="common">clouded apollo</name>
    <dbReference type="NCBI Taxonomy" id="213953"/>
    <lineage>
        <taxon>Eukaryota</taxon>
        <taxon>Metazoa</taxon>
        <taxon>Ecdysozoa</taxon>
        <taxon>Arthropoda</taxon>
        <taxon>Hexapoda</taxon>
        <taxon>Insecta</taxon>
        <taxon>Pterygota</taxon>
        <taxon>Neoptera</taxon>
        <taxon>Endopterygota</taxon>
        <taxon>Lepidoptera</taxon>
        <taxon>Glossata</taxon>
        <taxon>Ditrysia</taxon>
        <taxon>Papilionoidea</taxon>
        <taxon>Papilionidae</taxon>
        <taxon>Parnassiinae</taxon>
        <taxon>Parnassini</taxon>
        <taxon>Parnassius</taxon>
        <taxon>Driopa</taxon>
    </lineage>
</organism>
<comment type="caution">
    <text evidence="2">The sequence shown here is derived from an EMBL/GenBank/DDBJ whole genome shotgun (WGS) entry which is preliminary data.</text>
</comment>
<dbReference type="AlphaFoldDB" id="A0AAV1LJM1"/>
<dbReference type="EMBL" id="CAVLGL010000090">
    <property type="protein sequence ID" value="CAK1594477.1"/>
    <property type="molecule type" value="Genomic_DNA"/>
</dbReference>
<sequence>MRAAAESFLIELRGCKLTANRFLKFSAHFNPGSMLGTGCMYARVETRGRTSRRAAATRREEVWDDTPPRSDDNTNLIYNNNFIK</sequence>
<protein>
    <submittedName>
        <fullName evidence="2">Uncharacterized protein</fullName>
    </submittedName>
</protein>
<accession>A0AAV1LJM1</accession>
<feature type="compositionally biased region" description="Basic and acidic residues" evidence="1">
    <location>
        <begin position="57"/>
        <end position="72"/>
    </location>
</feature>
<gene>
    <name evidence="2" type="ORF">PARMNEM_LOCUS14095</name>
</gene>
<dbReference type="Proteomes" id="UP001314205">
    <property type="component" value="Unassembled WGS sequence"/>
</dbReference>
<keyword evidence="3" id="KW-1185">Reference proteome</keyword>
<name>A0AAV1LJM1_9NEOP</name>
<proteinExistence type="predicted"/>
<evidence type="ECO:0000313" key="2">
    <source>
        <dbReference type="EMBL" id="CAK1594477.1"/>
    </source>
</evidence>
<feature type="region of interest" description="Disordered" evidence="1">
    <location>
        <begin position="50"/>
        <end position="74"/>
    </location>
</feature>
<reference evidence="2 3" key="1">
    <citation type="submission" date="2023-11" db="EMBL/GenBank/DDBJ databases">
        <authorList>
            <person name="Hedman E."/>
            <person name="Englund M."/>
            <person name="Stromberg M."/>
            <person name="Nyberg Akerstrom W."/>
            <person name="Nylinder S."/>
            <person name="Jareborg N."/>
            <person name="Kallberg Y."/>
            <person name="Kronander E."/>
        </authorList>
    </citation>
    <scope>NUCLEOTIDE SEQUENCE [LARGE SCALE GENOMIC DNA]</scope>
</reference>
<evidence type="ECO:0000256" key="1">
    <source>
        <dbReference type="SAM" id="MobiDB-lite"/>
    </source>
</evidence>
<evidence type="ECO:0000313" key="3">
    <source>
        <dbReference type="Proteomes" id="UP001314205"/>
    </source>
</evidence>